<organism evidence="3 4">
    <name type="scientific">Noviherbaspirillum suwonense</name>
    <dbReference type="NCBI Taxonomy" id="1224511"/>
    <lineage>
        <taxon>Bacteria</taxon>
        <taxon>Pseudomonadati</taxon>
        <taxon>Pseudomonadota</taxon>
        <taxon>Betaproteobacteria</taxon>
        <taxon>Burkholderiales</taxon>
        <taxon>Oxalobacteraceae</taxon>
        <taxon>Noviherbaspirillum</taxon>
    </lineage>
</organism>
<dbReference type="SUPFAM" id="SSF56801">
    <property type="entry name" value="Acetyl-CoA synthetase-like"/>
    <property type="match status" value="1"/>
</dbReference>
<dbReference type="Pfam" id="PF00501">
    <property type="entry name" value="AMP-binding"/>
    <property type="match status" value="1"/>
</dbReference>
<reference evidence="3 4" key="1">
    <citation type="submission" date="2017-05" db="EMBL/GenBank/DDBJ databases">
        <authorList>
            <person name="Varghese N."/>
            <person name="Submissions S."/>
        </authorList>
    </citation>
    <scope>NUCLEOTIDE SEQUENCE [LARGE SCALE GENOMIC DNA]</scope>
    <source>
        <strain evidence="3 4">DSM 26001</strain>
    </source>
</reference>
<dbReference type="Gene3D" id="3.40.50.12780">
    <property type="entry name" value="N-terminal domain of ligase-like"/>
    <property type="match status" value="1"/>
</dbReference>
<dbReference type="EMBL" id="FXUL01000022">
    <property type="protein sequence ID" value="SMP74979.1"/>
    <property type="molecule type" value="Genomic_DNA"/>
</dbReference>
<accession>A0ABY1QQP6</accession>
<feature type="domain" description="AMP-binding enzyme C-terminal" evidence="2">
    <location>
        <begin position="332"/>
        <end position="404"/>
    </location>
</feature>
<keyword evidence="4" id="KW-1185">Reference proteome</keyword>
<gene>
    <name evidence="3" type="ORF">SAMN06295970_1223</name>
</gene>
<dbReference type="Gene3D" id="3.30.300.30">
    <property type="match status" value="1"/>
</dbReference>
<proteinExistence type="predicted"/>
<dbReference type="InterPro" id="IPR042099">
    <property type="entry name" value="ANL_N_sf"/>
</dbReference>
<evidence type="ECO:0000259" key="1">
    <source>
        <dbReference type="Pfam" id="PF00501"/>
    </source>
</evidence>
<name>A0ABY1QQP6_9BURK</name>
<dbReference type="Pfam" id="PF13193">
    <property type="entry name" value="AMP-binding_C"/>
    <property type="match status" value="1"/>
</dbReference>
<protein>
    <submittedName>
        <fullName evidence="3">4-coumarate--CoA ligase, photoactive yellow protein activation family</fullName>
    </submittedName>
</protein>
<dbReference type="RefSeq" id="WP_283444540.1">
    <property type="nucleotide sequence ID" value="NZ_FXUL01000022.1"/>
</dbReference>
<dbReference type="InterPro" id="IPR050237">
    <property type="entry name" value="ATP-dep_AMP-bd_enzyme"/>
</dbReference>
<dbReference type="GO" id="GO:0016874">
    <property type="term" value="F:ligase activity"/>
    <property type="evidence" value="ECO:0007669"/>
    <property type="project" value="UniProtKB-KW"/>
</dbReference>
<dbReference type="Proteomes" id="UP001158049">
    <property type="component" value="Unassembled WGS sequence"/>
</dbReference>
<evidence type="ECO:0000259" key="2">
    <source>
        <dbReference type="Pfam" id="PF13193"/>
    </source>
</evidence>
<evidence type="ECO:0000313" key="4">
    <source>
        <dbReference type="Proteomes" id="UP001158049"/>
    </source>
</evidence>
<sequence>MPVASDNAGAGAAWWDDEAGMQRFVADLVAGELAAMRLTGPALPPRPWPADLHIGRDLGADSLELMGVASALADALQMHESGIEDYLLVRLTLGEWTQIAQTSLSRFSHRLTFRTSGSTGIPKSCVHELDALLQEVREIAPLLQGTRRILSAVPSHHIYGFLFTMLLPAALGLAAGDVIDLRSGSAASLGQQLRQGDLVIGHPEFWRAAVRAVRVFPDGVTGATSTAPCPDEISEALQQAGLARLLQVYGSSETAGIGWRFDHEAPYQLLSFWRRAGVDGAGLLRDGDDAVRQCQDRLTWLDERRFVPTGRIDQAVQVGGMNVFPARVRRELLLHPDVLDASVRLMRPAEGNRLKAFVVPRDAAADPAELHAKLDAWAGARLTAPERPRAFSFGAALPVDAKGKPADWLIRG</sequence>
<dbReference type="PANTHER" id="PTHR43767:SF1">
    <property type="entry name" value="NONRIBOSOMAL PEPTIDE SYNTHASE PES1 (EUROFUNG)-RELATED"/>
    <property type="match status" value="1"/>
</dbReference>
<dbReference type="PANTHER" id="PTHR43767">
    <property type="entry name" value="LONG-CHAIN-FATTY-ACID--COA LIGASE"/>
    <property type="match status" value="1"/>
</dbReference>
<dbReference type="InterPro" id="IPR045851">
    <property type="entry name" value="AMP-bd_C_sf"/>
</dbReference>
<evidence type="ECO:0000313" key="3">
    <source>
        <dbReference type="EMBL" id="SMP74979.1"/>
    </source>
</evidence>
<dbReference type="InterPro" id="IPR025110">
    <property type="entry name" value="AMP-bd_C"/>
</dbReference>
<feature type="domain" description="AMP-dependent synthetase/ligase" evidence="1">
    <location>
        <begin position="115"/>
        <end position="259"/>
    </location>
</feature>
<dbReference type="InterPro" id="IPR000873">
    <property type="entry name" value="AMP-dep_synth/lig_dom"/>
</dbReference>
<comment type="caution">
    <text evidence="3">The sequence shown here is derived from an EMBL/GenBank/DDBJ whole genome shotgun (WGS) entry which is preliminary data.</text>
</comment>
<keyword evidence="3" id="KW-0436">Ligase</keyword>